<dbReference type="InterPro" id="IPR005119">
    <property type="entry name" value="LysR_subst-bd"/>
</dbReference>
<dbReference type="eggNOG" id="COG0583">
    <property type="taxonomic scope" value="Bacteria"/>
</dbReference>
<dbReference type="InterPro" id="IPR036390">
    <property type="entry name" value="WH_DNA-bd_sf"/>
</dbReference>
<dbReference type="AlphaFoldDB" id="G2I387"/>
<dbReference type="Proteomes" id="UP000009044">
    <property type="component" value="Chromosome"/>
</dbReference>
<dbReference type="HOGENOM" id="CLU_039613_39_3_5"/>
<dbReference type="PATRIC" id="fig|634177.7.peg.310"/>
<sequence length="346" mass="38585">MIGQKVARCFVYVCRTRPAPVDRGLKTQGMRKGYDLDLLRSLQALIEEEGVSHAARRLHISEAAMSRSLAKLRVVFGDPILVASGRRMVATSFALGLRERVQALVNGADALLEEQEAPDLAGLAPHFTLRANDLIVGAFGAAILTALRLECPGCAITFAPETDEEPSDDLREGRVDLYLGATDDMRPEIRRQSLFPTSFRALVRADHPILSEGITPASIARYEHISVSRRGRLHGPIDTVLKERFGLKRRVVMVVPTYYAMVETLRMTDMILPLPGIAIDYLPIRSMYLAAFEFPFDLPSVHPFQAWHPRRDSDPVHRWLRNTVYRVVRQRGEGPPEGFSPTPAGP</sequence>
<dbReference type="InterPro" id="IPR036388">
    <property type="entry name" value="WH-like_DNA-bd_sf"/>
</dbReference>
<gene>
    <name evidence="6" type="ordered locus">GLX_02800</name>
</gene>
<evidence type="ECO:0000313" key="7">
    <source>
        <dbReference type="Proteomes" id="UP000009044"/>
    </source>
</evidence>
<dbReference type="PANTHER" id="PTHR30118:SF15">
    <property type="entry name" value="TRANSCRIPTIONAL REGULATORY PROTEIN"/>
    <property type="match status" value="1"/>
</dbReference>
<protein>
    <submittedName>
        <fullName evidence="6">Transcriptional regulator LysR family</fullName>
    </submittedName>
</protein>
<evidence type="ECO:0000256" key="3">
    <source>
        <dbReference type="ARBA" id="ARBA00023125"/>
    </source>
</evidence>
<dbReference type="Pfam" id="PF00126">
    <property type="entry name" value="HTH_1"/>
    <property type="match status" value="1"/>
</dbReference>
<name>G2I387_KOMMN</name>
<organism evidence="6 7">
    <name type="scientific">Komagataeibacter medellinensis (strain NBRC 3288 / BCRC 11682 / LMG 1693 / Kondo 51)</name>
    <name type="common">Gluconacetobacter medellinensis</name>
    <dbReference type="NCBI Taxonomy" id="634177"/>
    <lineage>
        <taxon>Bacteria</taxon>
        <taxon>Pseudomonadati</taxon>
        <taxon>Pseudomonadota</taxon>
        <taxon>Alphaproteobacteria</taxon>
        <taxon>Acetobacterales</taxon>
        <taxon>Acetobacteraceae</taxon>
        <taxon>Komagataeibacter</taxon>
    </lineage>
</organism>
<dbReference type="InterPro" id="IPR050389">
    <property type="entry name" value="LysR-type_TF"/>
</dbReference>
<keyword evidence="3" id="KW-0238">DNA-binding</keyword>
<comment type="similarity">
    <text evidence="1">Belongs to the LysR transcriptional regulatory family.</text>
</comment>
<evidence type="ECO:0000259" key="5">
    <source>
        <dbReference type="PROSITE" id="PS50931"/>
    </source>
</evidence>
<dbReference type="KEGG" id="gxy:GLX_02800"/>
<dbReference type="STRING" id="634177.GLX_02800"/>
<accession>G2I387</accession>
<evidence type="ECO:0000256" key="1">
    <source>
        <dbReference type="ARBA" id="ARBA00009437"/>
    </source>
</evidence>
<dbReference type="InterPro" id="IPR000847">
    <property type="entry name" value="LysR_HTH_N"/>
</dbReference>
<dbReference type="GO" id="GO:0003677">
    <property type="term" value="F:DNA binding"/>
    <property type="evidence" value="ECO:0007669"/>
    <property type="project" value="UniProtKB-KW"/>
</dbReference>
<dbReference type="EMBL" id="AP012159">
    <property type="protein sequence ID" value="BAK82692.1"/>
    <property type="molecule type" value="Genomic_DNA"/>
</dbReference>
<dbReference type="SUPFAM" id="SSF53850">
    <property type="entry name" value="Periplasmic binding protein-like II"/>
    <property type="match status" value="1"/>
</dbReference>
<evidence type="ECO:0000256" key="4">
    <source>
        <dbReference type="ARBA" id="ARBA00023163"/>
    </source>
</evidence>
<dbReference type="PROSITE" id="PS50931">
    <property type="entry name" value="HTH_LYSR"/>
    <property type="match status" value="1"/>
</dbReference>
<proteinExistence type="inferred from homology"/>
<dbReference type="CDD" id="cd08460">
    <property type="entry name" value="PBP2_DntR_like_1"/>
    <property type="match status" value="1"/>
</dbReference>
<dbReference type="SUPFAM" id="SSF46785">
    <property type="entry name" value="Winged helix' DNA-binding domain"/>
    <property type="match status" value="1"/>
</dbReference>
<evidence type="ECO:0000256" key="2">
    <source>
        <dbReference type="ARBA" id="ARBA00023015"/>
    </source>
</evidence>
<dbReference type="PANTHER" id="PTHR30118">
    <property type="entry name" value="HTH-TYPE TRANSCRIPTIONAL REGULATOR LEUO-RELATED"/>
    <property type="match status" value="1"/>
</dbReference>
<keyword evidence="2" id="KW-0805">Transcription regulation</keyword>
<keyword evidence="4" id="KW-0804">Transcription</keyword>
<feature type="domain" description="HTH lysR-type" evidence="5">
    <location>
        <begin position="34"/>
        <end position="91"/>
    </location>
</feature>
<dbReference type="GO" id="GO:0003700">
    <property type="term" value="F:DNA-binding transcription factor activity"/>
    <property type="evidence" value="ECO:0007669"/>
    <property type="project" value="InterPro"/>
</dbReference>
<reference evidence="7" key="1">
    <citation type="journal article" date="2011" name="J. Bacteriol.">
        <title>Complete genome sequence of NBRC 3288, a unique cellulose-nonproducing strain of Gluconacetobacter xylinus isolated from vinegar.</title>
        <authorList>
            <person name="Ogino H."/>
            <person name="Azuma Y."/>
            <person name="Hosoyama A."/>
            <person name="Nakazawa H."/>
            <person name="Matsutani M."/>
            <person name="Hasegawa A."/>
            <person name="Otsuyama K."/>
            <person name="Matsushita K."/>
            <person name="Fujita N."/>
            <person name="Shirai M."/>
        </authorList>
    </citation>
    <scope>NUCLEOTIDE SEQUENCE [LARGE SCALE GENOMIC DNA]</scope>
    <source>
        <strain evidence="7">NBRC 3288 / BCRC 11682 / LMG 1693</strain>
    </source>
</reference>
<dbReference type="Gene3D" id="3.40.190.10">
    <property type="entry name" value="Periplasmic binding protein-like II"/>
    <property type="match status" value="2"/>
</dbReference>
<evidence type="ECO:0000313" key="6">
    <source>
        <dbReference type="EMBL" id="BAK82692.1"/>
    </source>
</evidence>
<dbReference type="Pfam" id="PF03466">
    <property type="entry name" value="LysR_substrate"/>
    <property type="match status" value="1"/>
</dbReference>
<dbReference type="Gene3D" id="1.10.10.10">
    <property type="entry name" value="Winged helix-like DNA-binding domain superfamily/Winged helix DNA-binding domain"/>
    <property type="match status" value="1"/>
</dbReference>